<reference evidence="3 4" key="1">
    <citation type="journal article" date="2021" name="Microorganisms">
        <title>The Ever-Expanding Pseudomonas Genus: Description of 43 New Species and Partition of the Pseudomonas putida Group.</title>
        <authorList>
            <person name="Girard L."/>
            <person name="Lood C."/>
            <person name="Hofte M."/>
            <person name="Vandamme P."/>
            <person name="Rokni-Zadeh H."/>
            <person name="van Noort V."/>
            <person name="Lavigne R."/>
            <person name="De Mot R."/>
        </authorList>
    </citation>
    <scope>NUCLEOTIDE SEQUENCE [LARGE SCALE GENOMIC DNA]</scope>
    <source>
        <strain evidence="3 4">SWRI17</strain>
    </source>
</reference>
<name>A0ABX8QDT8_PSECO</name>
<accession>A0ABX8QDT8</accession>
<dbReference type="Proteomes" id="UP000824066">
    <property type="component" value="Chromosome"/>
</dbReference>
<evidence type="ECO:0000256" key="1">
    <source>
        <dbReference type="SAM" id="MobiDB-lite"/>
    </source>
</evidence>
<dbReference type="InterPro" id="IPR046673">
    <property type="entry name" value="ToxA_N"/>
</dbReference>
<keyword evidence="4" id="KW-1185">Reference proteome</keyword>
<evidence type="ECO:0000259" key="2">
    <source>
        <dbReference type="Pfam" id="PF20178"/>
    </source>
</evidence>
<protein>
    <recommendedName>
        <fullName evidence="2">Dermonecrotic toxin N-terminal domain-containing protein</fullName>
    </recommendedName>
</protein>
<organism evidence="3 4">
    <name type="scientific">Pseudomonas canavaninivorans</name>
    <dbReference type="NCBI Taxonomy" id="2842348"/>
    <lineage>
        <taxon>Bacteria</taxon>
        <taxon>Pseudomonadati</taxon>
        <taxon>Pseudomonadota</taxon>
        <taxon>Gammaproteobacteria</taxon>
        <taxon>Pseudomonadales</taxon>
        <taxon>Pseudomonadaceae</taxon>
        <taxon>Pseudomonas</taxon>
    </lineage>
</organism>
<evidence type="ECO:0000313" key="3">
    <source>
        <dbReference type="EMBL" id="QXI53481.1"/>
    </source>
</evidence>
<evidence type="ECO:0000313" key="4">
    <source>
        <dbReference type="Proteomes" id="UP000824066"/>
    </source>
</evidence>
<sequence>MAPDSTDTESASEASLRGALFNQLLAGPTSAEVAAVLLRDALKQLYPDLDLDPYTTVVGEPAWEIVGSEIIARPTLYESLSDMLAAQMDQGQGPPTLLIEGLHFLTQLPITTPEVHLPVRIDQVGRLINELAPAMVPARQEQQLAYWNIPFGNYGPRWHQLSLTLRKLWDVKQVDGWTVAECDMARQLYLHPDRQDRKDAYDSHAYLIEIDAIADNQKSHVSDNSLVVLIGTIDKKEVILAHSLLSGYQKYESREALGKSLLANLSSLLRPNVLQWRLYEPGGNVFDSKACGIITTQVKVLGLLNIEQEQILAENEPPAAGLTHGPGEDWFRQQIPEWLQVAQVADQVLFAQYMKSLSALSNSHAGKTYLDGIASIKNHASNALKTQMQAEHADASTWVPENIEIEIKSPVVWGSFVVPFQLDTTRFNLVELALQNLIAVPSGNKTIRAIDGTELPSWMTVAYVENLITKIDIGRVYPELIKHKLLDDPAESTLRESLYISQLRIQLPMIALEGKLRGQGDIDDRGCRYVAALMEPLETDRKVDGQPIVLRKLAFVPELQLGVSEDIVANMFVIGTQTASAGPCLLYRPLLEPQLLQFPSFSNLLYAIKQNADLRQSVLAWLPDGVRDNYSRYVFPNTMPSPWAVVDFVANPLMSLANSGPVTLSDDALGDDFMSLLFKANANALVTLADRQSVSNSESRWESFKQAGWLIFNLALPYLGTTANTTIWLWQILNDLEQLTQNDGATQGQAKWETFVDLLLNVALGVINIAIDRTKTSRRSRPTDAPEVVPAKTQPGPKPEPVIKALTPLIQTELPQEHYDDVHTSGALMGKAGKDATLLGSFSVNAPDVTQPEREGPLKGLYQKEEKWYANIADKWFEVSIAGEQVNIIEGERTGPPLTRNAHGQWHVDSRLRLRGSGSKGARQKVVVNAQRRSIQLLAELRTFEQQKPLNERMLTMEAKAMALTSPADRETQANTYLATLREQRENYEKALKALVEWPVFQSRPDYPQISIGYLGAQINFTFAEIDLLKERFTPVMAKAQGMITSLVRTSEQQHIDAANSMISIGDQMIERLDYLETRFTRLKQLGFGGFELVREHRKKLPVYTSDDLRLIQLDMYRHLCLSVESVATMPEGWAEINRLVDNATVAFQSLRDAIDERSAIRLDEKVDALGSLTEQFAAIQEHLDYMQREYQDSSVPLQLTRLRRRISDSKKLALRNLAQALDERSSQRRSGRPYEQRPRSRKKFIRTRFWGFVSGEPRLSSSREETGWLDVRNPLSNEIIATFHHKENGEWVPHVLPSIPATIPALAASVQKGKALIDGLAAFKKQIKTYTQDPHRTPAGIAMLMNAHASRMETVGVAIRKALDLAESVVTNETVELPQEEQRTAEALRLQLKKESKTLYAEEFETVLSIIKQSPPTMSGVVWLNDRNRIRISKRTNRERIRTPFKGYLDRYEIKDKGTGKTLWFADFHYSQYWVSDRAFLSARLRTAEQVNSGAIEVSTTGFSQRQLIDHYRSEIAVDQAQQVFFPKVRS</sequence>
<gene>
    <name evidence="3" type="ORF">KSS97_00560</name>
</gene>
<dbReference type="RefSeq" id="WP_217860662.1">
    <property type="nucleotide sequence ID" value="NZ_CP077080.1"/>
</dbReference>
<proteinExistence type="predicted"/>
<feature type="region of interest" description="Disordered" evidence="1">
    <location>
        <begin position="775"/>
        <end position="801"/>
    </location>
</feature>
<dbReference type="Pfam" id="PF20178">
    <property type="entry name" value="ToxA_N"/>
    <property type="match status" value="1"/>
</dbReference>
<dbReference type="EMBL" id="CP077080">
    <property type="protein sequence ID" value="QXI53481.1"/>
    <property type="molecule type" value="Genomic_DNA"/>
</dbReference>
<feature type="domain" description="Dermonecrotic toxin N-terminal" evidence="2">
    <location>
        <begin position="409"/>
        <end position="619"/>
    </location>
</feature>